<organism evidence="4 5">
    <name type="scientific">Nocardioides silvaticus</name>
    <dbReference type="NCBI Taxonomy" id="2201891"/>
    <lineage>
        <taxon>Bacteria</taxon>
        <taxon>Bacillati</taxon>
        <taxon>Actinomycetota</taxon>
        <taxon>Actinomycetes</taxon>
        <taxon>Propionibacteriales</taxon>
        <taxon>Nocardioidaceae</taxon>
        <taxon>Nocardioides</taxon>
    </lineage>
</organism>
<dbReference type="SUPFAM" id="SSF51735">
    <property type="entry name" value="NAD(P)-binding Rossmann-fold domains"/>
    <property type="match status" value="1"/>
</dbReference>
<dbReference type="EMBL" id="QGDD01000003">
    <property type="protein sequence ID" value="PWN03203.1"/>
    <property type="molecule type" value="Genomic_DNA"/>
</dbReference>
<dbReference type="GO" id="GO:0016616">
    <property type="term" value="F:oxidoreductase activity, acting on the CH-OH group of donors, NAD or NADP as acceptor"/>
    <property type="evidence" value="ECO:0007669"/>
    <property type="project" value="TreeGrafter"/>
</dbReference>
<proteinExistence type="inferred from homology"/>
<reference evidence="4 5" key="1">
    <citation type="submission" date="2018-05" db="EMBL/GenBank/DDBJ databases">
        <title>Nocardioides silvaticus genome.</title>
        <authorList>
            <person name="Li C."/>
            <person name="Wang G."/>
        </authorList>
    </citation>
    <scope>NUCLEOTIDE SEQUENCE [LARGE SCALE GENOMIC DNA]</scope>
    <source>
        <strain evidence="4 5">CCTCC AB 2018079</strain>
    </source>
</reference>
<evidence type="ECO:0000256" key="2">
    <source>
        <dbReference type="ARBA" id="ARBA00023002"/>
    </source>
</evidence>
<protein>
    <submittedName>
        <fullName evidence="4">Short-chain dehydrogenase</fullName>
    </submittedName>
</protein>
<dbReference type="RefSeq" id="WP_109693292.1">
    <property type="nucleotide sequence ID" value="NZ_QGDD01000003.1"/>
</dbReference>
<name>A0A316TF84_9ACTN</name>
<dbReference type="OrthoDB" id="9775296at2"/>
<dbReference type="PRINTS" id="PR00080">
    <property type="entry name" value="SDRFAMILY"/>
</dbReference>
<dbReference type="InterPro" id="IPR036291">
    <property type="entry name" value="NAD(P)-bd_dom_sf"/>
</dbReference>
<dbReference type="NCBIfam" id="NF005878">
    <property type="entry name" value="PRK07825.1"/>
    <property type="match status" value="1"/>
</dbReference>
<dbReference type="PROSITE" id="PS00061">
    <property type="entry name" value="ADH_SHORT"/>
    <property type="match status" value="1"/>
</dbReference>
<dbReference type="PANTHER" id="PTHR24322">
    <property type="entry name" value="PKSB"/>
    <property type="match status" value="1"/>
</dbReference>
<dbReference type="Gene3D" id="3.40.50.720">
    <property type="entry name" value="NAD(P)-binding Rossmann-like Domain"/>
    <property type="match status" value="1"/>
</dbReference>
<dbReference type="PANTHER" id="PTHR24322:SF736">
    <property type="entry name" value="RETINOL DEHYDROGENASE 10"/>
    <property type="match status" value="1"/>
</dbReference>
<dbReference type="Pfam" id="PF00106">
    <property type="entry name" value="adh_short"/>
    <property type="match status" value="1"/>
</dbReference>
<dbReference type="Proteomes" id="UP000245507">
    <property type="component" value="Unassembled WGS sequence"/>
</dbReference>
<evidence type="ECO:0000256" key="3">
    <source>
        <dbReference type="RuleBase" id="RU000363"/>
    </source>
</evidence>
<evidence type="ECO:0000256" key="1">
    <source>
        <dbReference type="ARBA" id="ARBA00006484"/>
    </source>
</evidence>
<sequence>MSAQVSKVGQAGRGKVVAITGGARGIGYETAKELLARGYRVAIGDIDEVRLKEAALELGIDTYARLDVTDSESFGAFLDLVESEVGDLDVLVNNAGIMPTGHVHEEEDAVTRRQVEINLLGVIFGTKQALNRMLPRGRGHIINTASLAGELPMPGLATYCGTKHAVVGFTEAARQEYRKAGIQFSSVRPTFTNTELVSGTAGVKGFRNAEPEEIARATADLIEKPKPFVRVTKVAGGMVTAMKFVPRRVAEGLATVLGGENVFLDDVDQEARKGYLERIRQS</sequence>
<evidence type="ECO:0000313" key="4">
    <source>
        <dbReference type="EMBL" id="PWN03203.1"/>
    </source>
</evidence>
<dbReference type="InterPro" id="IPR002347">
    <property type="entry name" value="SDR_fam"/>
</dbReference>
<keyword evidence="5" id="KW-1185">Reference proteome</keyword>
<keyword evidence="2" id="KW-0560">Oxidoreductase</keyword>
<gene>
    <name evidence="4" type="ORF">DJ010_08770</name>
</gene>
<dbReference type="InterPro" id="IPR020904">
    <property type="entry name" value="Sc_DH/Rdtase_CS"/>
</dbReference>
<comment type="caution">
    <text evidence="4">The sequence shown here is derived from an EMBL/GenBank/DDBJ whole genome shotgun (WGS) entry which is preliminary data.</text>
</comment>
<dbReference type="AlphaFoldDB" id="A0A316TF84"/>
<dbReference type="PRINTS" id="PR00081">
    <property type="entry name" value="GDHRDH"/>
</dbReference>
<dbReference type="CDD" id="cd05233">
    <property type="entry name" value="SDR_c"/>
    <property type="match status" value="1"/>
</dbReference>
<evidence type="ECO:0000313" key="5">
    <source>
        <dbReference type="Proteomes" id="UP000245507"/>
    </source>
</evidence>
<accession>A0A316TF84</accession>
<comment type="similarity">
    <text evidence="1 3">Belongs to the short-chain dehydrogenases/reductases (SDR) family.</text>
</comment>